<dbReference type="GO" id="GO:0008049">
    <property type="term" value="P:male courtship behavior"/>
    <property type="evidence" value="ECO:0007669"/>
    <property type="project" value="TreeGrafter"/>
</dbReference>
<comment type="function">
    <text evidence="8">Gustatory receptor which mediates acceptance or avoidance behavior, depending on its substrates.</text>
</comment>
<dbReference type="PANTHER" id="PTHR21143">
    <property type="entry name" value="INVERTEBRATE GUSTATORY RECEPTOR"/>
    <property type="match status" value="1"/>
</dbReference>
<protein>
    <recommendedName>
        <fullName evidence="8">Gustatory receptor</fullName>
    </recommendedName>
</protein>
<accession>A0A8R2A5B0</accession>
<dbReference type="GO" id="GO:0007635">
    <property type="term" value="P:chemosensory behavior"/>
    <property type="evidence" value="ECO:0007669"/>
    <property type="project" value="TreeGrafter"/>
</dbReference>
<dbReference type="GeneID" id="100573741"/>
<dbReference type="Proteomes" id="UP000007819">
    <property type="component" value="Chromosome A2"/>
</dbReference>
<dbReference type="GO" id="GO:0030425">
    <property type="term" value="C:dendrite"/>
    <property type="evidence" value="ECO:0007669"/>
    <property type="project" value="TreeGrafter"/>
</dbReference>
<proteinExistence type="inferred from homology"/>
<dbReference type="EnsemblMetazoa" id="XM_003244072.4">
    <property type="protein sequence ID" value="XP_003244120.4"/>
    <property type="gene ID" value="LOC100573741"/>
</dbReference>
<evidence type="ECO:0000256" key="4">
    <source>
        <dbReference type="ARBA" id="ARBA00022989"/>
    </source>
</evidence>
<dbReference type="GO" id="GO:0043025">
    <property type="term" value="C:neuronal cell body"/>
    <property type="evidence" value="ECO:0007669"/>
    <property type="project" value="TreeGrafter"/>
</dbReference>
<sequence>MFRSIPKWSVFIFDIFSVISVAHNRWQKMYSMLLIISCVYVFYATPHIVCILENNCDNSLSTVIKGMFARLVALTCMISRCAIFLKGKTQMVMYKKNVDDFHVFTPMTSSETDRLEKMSSWAILCCILLTVPVNVCRLWILYYVAKQTVPFVALVYIQNFSMYCIETHFTVLCYILYQKIVGINNDLMALKIDTIVRNKYPFVSLTGEKYGKNDSTIEYNREVFQSLIAGHPMIDFLENLKAKHKLVSQAVKNLNNTFGIHLGLSLCALCLYTLFDLYYHLQEVWKHSKYKILVYGWILQYFVRFLLITVLAHLTTKQALKSKILITDINNRYLDNNTKEELQLFLNQISSCTIEFTACDFFTLNTHLITSAIAAGTTYLVILLQFNSANN</sequence>
<keyword evidence="2 8" id="KW-1003">Cell membrane</keyword>
<keyword evidence="7 8" id="KW-0807">Transducer</keyword>
<evidence type="ECO:0000256" key="3">
    <source>
        <dbReference type="ARBA" id="ARBA00022692"/>
    </source>
</evidence>
<reference evidence="9" key="2">
    <citation type="submission" date="2022-06" db="UniProtKB">
        <authorList>
            <consortium name="EnsemblMetazoa"/>
        </authorList>
    </citation>
    <scope>IDENTIFICATION</scope>
</reference>
<comment type="caution">
    <text evidence="8">Lacks conserved residue(s) required for the propagation of feature annotation.</text>
</comment>
<feature type="transmembrane region" description="Helical" evidence="8">
    <location>
        <begin position="258"/>
        <end position="280"/>
    </location>
</feature>
<dbReference type="PANTHER" id="PTHR21143:SF104">
    <property type="entry name" value="GUSTATORY RECEPTOR 8A-RELATED"/>
    <property type="match status" value="1"/>
</dbReference>
<evidence type="ECO:0000256" key="7">
    <source>
        <dbReference type="ARBA" id="ARBA00023224"/>
    </source>
</evidence>
<dbReference type="AlphaFoldDB" id="A0A8R2A5B0"/>
<name>A0A8R2A5B0_ACYPI</name>
<reference evidence="10" key="1">
    <citation type="submission" date="2010-06" db="EMBL/GenBank/DDBJ databases">
        <authorList>
            <person name="Jiang H."/>
            <person name="Abraham K."/>
            <person name="Ali S."/>
            <person name="Alsbrooks S.L."/>
            <person name="Anim B.N."/>
            <person name="Anosike U.S."/>
            <person name="Attaway T."/>
            <person name="Bandaranaike D.P."/>
            <person name="Battles P.K."/>
            <person name="Bell S.N."/>
            <person name="Bell A.V."/>
            <person name="Beltran B."/>
            <person name="Bickham C."/>
            <person name="Bustamante Y."/>
            <person name="Caleb T."/>
            <person name="Canada A."/>
            <person name="Cardenas V."/>
            <person name="Carter K."/>
            <person name="Chacko J."/>
            <person name="Chandrabose M.N."/>
            <person name="Chavez D."/>
            <person name="Chavez A."/>
            <person name="Chen L."/>
            <person name="Chu H.-S."/>
            <person name="Claassen K.J."/>
            <person name="Cockrell R."/>
            <person name="Collins M."/>
            <person name="Cooper J.A."/>
            <person name="Cree A."/>
            <person name="Curry S.M."/>
            <person name="Da Y."/>
            <person name="Dao M.D."/>
            <person name="Das B."/>
            <person name="Davila M.-L."/>
            <person name="Davy-Carroll L."/>
            <person name="Denson S."/>
            <person name="Dinh H."/>
            <person name="Ebong V.E."/>
            <person name="Edwards J.R."/>
            <person name="Egan A."/>
            <person name="El-Daye J."/>
            <person name="Escobedo L."/>
            <person name="Fernandez S."/>
            <person name="Fernando P.R."/>
            <person name="Flagg N."/>
            <person name="Forbes L.D."/>
            <person name="Fowler R.G."/>
            <person name="Fu Q."/>
            <person name="Gabisi R.A."/>
            <person name="Ganer J."/>
            <person name="Garbino Pronczuk A."/>
            <person name="Garcia R.M."/>
            <person name="Garner T."/>
            <person name="Garrett T.E."/>
            <person name="Gonzalez D.A."/>
            <person name="Hamid H."/>
            <person name="Hawkins E.S."/>
            <person name="Hirani K."/>
            <person name="Hogues M.E."/>
            <person name="Hollins B."/>
            <person name="Hsiao C.-H."/>
            <person name="Jabil R."/>
            <person name="James M.L."/>
            <person name="Jhangiani S.N."/>
            <person name="Johnson B."/>
            <person name="Johnson Q."/>
            <person name="Joshi V."/>
            <person name="Kalu J.B."/>
            <person name="Kam C."/>
            <person name="Kashfia A."/>
            <person name="Keebler J."/>
            <person name="Kisamo H."/>
            <person name="Kovar C.L."/>
            <person name="Lago L.A."/>
            <person name="Lai C.-Y."/>
            <person name="Laidlaw J."/>
            <person name="Lara F."/>
            <person name="Le T.-K."/>
            <person name="Lee S.L."/>
            <person name="Legall F.H."/>
            <person name="Lemon S.J."/>
            <person name="Lewis L.R."/>
            <person name="Li B."/>
            <person name="Liu Y."/>
            <person name="Liu Y.-S."/>
            <person name="Lopez J."/>
            <person name="Lozado R.J."/>
            <person name="Lu J."/>
            <person name="Madu R.C."/>
            <person name="Maheshwari M."/>
            <person name="Maheshwari R."/>
            <person name="Malloy K."/>
            <person name="Martinez E."/>
            <person name="Mathew T."/>
            <person name="Mercado I.C."/>
            <person name="Mercado C."/>
            <person name="Meyer B."/>
            <person name="Montgomery K."/>
            <person name="Morgan M.B."/>
            <person name="Munidasa M."/>
            <person name="Nazareth L.V."/>
            <person name="Nelson J."/>
            <person name="Ng B.M."/>
            <person name="Nguyen N.B."/>
            <person name="Nguyen P.Q."/>
            <person name="Nguyen T."/>
            <person name="Obregon M."/>
            <person name="Okwuonu G.O."/>
            <person name="Onwere C.G."/>
            <person name="Orozco G."/>
            <person name="Parra A."/>
            <person name="Patel S."/>
            <person name="Patil S."/>
            <person name="Perez A."/>
            <person name="Perez Y."/>
            <person name="Pham C."/>
            <person name="Primus E.L."/>
            <person name="Pu L.-L."/>
            <person name="Puazo M."/>
            <person name="Qin X."/>
            <person name="Quiroz J.B."/>
            <person name="Reese J."/>
            <person name="Richards S."/>
            <person name="Rives C.M."/>
            <person name="Robberts R."/>
            <person name="Ruiz S.J."/>
            <person name="Ruiz M.J."/>
            <person name="Santibanez J."/>
            <person name="Schneider B.W."/>
            <person name="Sisson I."/>
            <person name="Smith M."/>
            <person name="Sodergren E."/>
            <person name="Song X.-Z."/>
            <person name="Song B.B."/>
            <person name="Summersgill H."/>
            <person name="Thelus R."/>
            <person name="Thornton R.D."/>
            <person name="Trejos Z.Y."/>
            <person name="Usmani K."/>
            <person name="Vattathil S."/>
            <person name="Villasana D."/>
            <person name="Walker D.L."/>
            <person name="Wang S."/>
            <person name="Wang K."/>
            <person name="White C.S."/>
            <person name="Williams A.C."/>
            <person name="Williamson J."/>
            <person name="Wilson K."/>
            <person name="Woghiren I.O."/>
            <person name="Woodworth J.R."/>
            <person name="Worley K.C."/>
            <person name="Wright R.A."/>
            <person name="Wu W."/>
            <person name="Young L."/>
            <person name="Zhang L."/>
            <person name="Zhang J."/>
            <person name="Zhu Y."/>
            <person name="Muzny D.M."/>
            <person name="Weinstock G."/>
            <person name="Gibbs R.A."/>
        </authorList>
    </citation>
    <scope>NUCLEOTIDE SEQUENCE [LARGE SCALE GENOMIC DNA]</scope>
    <source>
        <strain evidence="10">LSR1</strain>
    </source>
</reference>
<feature type="transmembrane region" description="Helical" evidence="8">
    <location>
        <begin position="68"/>
        <end position="85"/>
    </location>
</feature>
<keyword evidence="6 8" id="KW-0675">Receptor</keyword>
<keyword evidence="5 8" id="KW-0472">Membrane</keyword>
<dbReference type="GO" id="GO:0030424">
    <property type="term" value="C:axon"/>
    <property type="evidence" value="ECO:0007669"/>
    <property type="project" value="TreeGrafter"/>
</dbReference>
<organism evidence="9 10">
    <name type="scientific">Acyrthosiphon pisum</name>
    <name type="common">Pea aphid</name>
    <dbReference type="NCBI Taxonomy" id="7029"/>
    <lineage>
        <taxon>Eukaryota</taxon>
        <taxon>Metazoa</taxon>
        <taxon>Ecdysozoa</taxon>
        <taxon>Arthropoda</taxon>
        <taxon>Hexapoda</taxon>
        <taxon>Insecta</taxon>
        <taxon>Pterygota</taxon>
        <taxon>Neoptera</taxon>
        <taxon>Paraneoptera</taxon>
        <taxon>Hemiptera</taxon>
        <taxon>Sternorrhyncha</taxon>
        <taxon>Aphidomorpha</taxon>
        <taxon>Aphidoidea</taxon>
        <taxon>Aphididae</taxon>
        <taxon>Macrosiphini</taxon>
        <taxon>Acyrthosiphon</taxon>
    </lineage>
</organism>
<keyword evidence="10" id="KW-1185">Reference proteome</keyword>
<evidence type="ECO:0000313" key="9">
    <source>
        <dbReference type="EnsemblMetazoa" id="XP_003244120.4"/>
    </source>
</evidence>
<evidence type="ECO:0000256" key="2">
    <source>
        <dbReference type="ARBA" id="ARBA00022475"/>
    </source>
</evidence>
<keyword evidence="3 8" id="KW-0812">Transmembrane</keyword>
<evidence type="ECO:0000313" key="10">
    <source>
        <dbReference type="Proteomes" id="UP000007819"/>
    </source>
</evidence>
<evidence type="ECO:0000256" key="5">
    <source>
        <dbReference type="ARBA" id="ARBA00023136"/>
    </source>
</evidence>
<evidence type="ECO:0000256" key="8">
    <source>
        <dbReference type="RuleBase" id="RU363108"/>
    </source>
</evidence>
<comment type="similarity">
    <text evidence="8">Belongs to the insect chemoreceptor superfamily. Gustatory receptor (GR) family.</text>
</comment>
<feature type="transmembrane region" description="Helical" evidence="8">
    <location>
        <begin position="29"/>
        <end position="48"/>
    </location>
</feature>
<feature type="transmembrane region" description="Helical" evidence="8">
    <location>
        <begin position="121"/>
        <end position="145"/>
    </location>
</feature>
<dbReference type="GO" id="GO:0007165">
    <property type="term" value="P:signal transduction"/>
    <property type="evidence" value="ECO:0007669"/>
    <property type="project" value="UniProtKB-KW"/>
</dbReference>
<comment type="subcellular location">
    <subcellularLocation>
        <location evidence="1 8">Cell membrane</location>
        <topology evidence="1 8">Multi-pass membrane protein</topology>
    </subcellularLocation>
</comment>
<keyword evidence="4 8" id="KW-1133">Transmembrane helix</keyword>
<dbReference type="KEGG" id="api:100573741"/>
<evidence type="ECO:0000256" key="1">
    <source>
        <dbReference type="ARBA" id="ARBA00004651"/>
    </source>
</evidence>
<dbReference type="RefSeq" id="XP_003244120.4">
    <property type="nucleotide sequence ID" value="XM_003244072.4"/>
</dbReference>
<dbReference type="GO" id="GO:0005886">
    <property type="term" value="C:plasma membrane"/>
    <property type="evidence" value="ECO:0007669"/>
    <property type="project" value="UniProtKB-SubCell"/>
</dbReference>
<feature type="transmembrane region" description="Helical" evidence="8">
    <location>
        <begin position="151"/>
        <end position="177"/>
    </location>
</feature>
<dbReference type="Pfam" id="PF08395">
    <property type="entry name" value="7tm_7"/>
    <property type="match status" value="1"/>
</dbReference>
<dbReference type="OrthoDB" id="8183114at2759"/>
<dbReference type="GO" id="GO:0050909">
    <property type="term" value="P:sensory perception of taste"/>
    <property type="evidence" value="ECO:0007669"/>
    <property type="project" value="InterPro"/>
</dbReference>
<feature type="transmembrane region" description="Helical" evidence="8">
    <location>
        <begin position="292"/>
        <end position="314"/>
    </location>
</feature>
<dbReference type="InterPro" id="IPR013604">
    <property type="entry name" value="7TM_chemorcpt"/>
</dbReference>
<evidence type="ECO:0000256" key="6">
    <source>
        <dbReference type="ARBA" id="ARBA00023170"/>
    </source>
</evidence>